<evidence type="ECO:0000256" key="6">
    <source>
        <dbReference type="ARBA" id="ARBA00023329"/>
    </source>
</evidence>
<proteinExistence type="predicted"/>
<organism evidence="7 8">
    <name type="scientific">Calonectris borealis</name>
    <name type="common">Cory's shearwater</name>
    <dbReference type="NCBI Taxonomy" id="1323832"/>
    <lineage>
        <taxon>Eukaryota</taxon>
        <taxon>Metazoa</taxon>
        <taxon>Chordata</taxon>
        <taxon>Craniata</taxon>
        <taxon>Vertebrata</taxon>
        <taxon>Euteleostomi</taxon>
        <taxon>Archelosauria</taxon>
        <taxon>Archosauria</taxon>
        <taxon>Dinosauria</taxon>
        <taxon>Saurischia</taxon>
        <taxon>Theropoda</taxon>
        <taxon>Coelurosauria</taxon>
        <taxon>Aves</taxon>
        <taxon>Neognathae</taxon>
        <taxon>Neoaves</taxon>
        <taxon>Aequornithes</taxon>
        <taxon>Procellariiformes</taxon>
        <taxon>Procellariidae</taxon>
        <taxon>Calonectris</taxon>
    </lineage>
</organism>
<comment type="subcellular location">
    <subcellularLocation>
        <location evidence="2">Cytoplasmic vesicle</location>
    </subcellularLocation>
    <subcellularLocation>
        <location evidence="1">Endomembrane system</location>
    </subcellularLocation>
</comment>
<keyword evidence="8" id="KW-1185">Reference proteome</keyword>
<gene>
    <name evidence="7" type="primary">Tbc1d7</name>
    <name evidence="7" type="ORF">CALBOR_R03851</name>
</gene>
<feature type="non-terminal residue" evidence="7">
    <location>
        <position position="1"/>
    </location>
</feature>
<evidence type="ECO:0000256" key="2">
    <source>
        <dbReference type="ARBA" id="ARBA00004541"/>
    </source>
</evidence>
<evidence type="ECO:0000256" key="1">
    <source>
        <dbReference type="ARBA" id="ARBA00004308"/>
    </source>
</evidence>
<feature type="non-terminal residue" evidence="7">
    <location>
        <position position="166"/>
    </location>
</feature>
<dbReference type="EMBL" id="VZUG01009569">
    <property type="protein sequence ID" value="NXV87519.1"/>
    <property type="molecule type" value="Genomic_DNA"/>
</dbReference>
<evidence type="ECO:0000256" key="4">
    <source>
        <dbReference type="ARBA" id="ARBA00022490"/>
    </source>
</evidence>
<evidence type="ECO:0000256" key="5">
    <source>
        <dbReference type="ARBA" id="ARBA00023136"/>
    </source>
</evidence>
<dbReference type="Gene3D" id="1.10.8.680">
    <property type="entry name" value="Ypt/Rab-GAP domain of gyp1p, domain 2"/>
    <property type="match status" value="1"/>
</dbReference>
<keyword evidence="5" id="KW-0472">Membrane</keyword>
<name>A0A7L3XIW6_9AVES</name>
<protein>
    <submittedName>
        <fullName evidence="7">TBCD7 protein</fullName>
    </submittedName>
</protein>
<evidence type="ECO:0000256" key="3">
    <source>
        <dbReference type="ARBA" id="ARBA00022468"/>
    </source>
</evidence>
<reference evidence="7 8" key="1">
    <citation type="submission" date="2019-09" db="EMBL/GenBank/DDBJ databases">
        <title>Bird 10,000 Genomes (B10K) Project - Family phase.</title>
        <authorList>
            <person name="Zhang G."/>
        </authorList>
    </citation>
    <scope>NUCLEOTIDE SEQUENCE [LARGE SCALE GENOMIC DNA]</scope>
    <source>
        <strain evidence="7">OUT-0025</strain>
        <tissue evidence="7">Blood</tissue>
    </source>
</reference>
<keyword evidence="4" id="KW-0963">Cytoplasm</keyword>
<dbReference type="GO" id="GO:0031410">
    <property type="term" value="C:cytoplasmic vesicle"/>
    <property type="evidence" value="ECO:0007669"/>
    <property type="project" value="UniProtKB-SubCell"/>
</dbReference>
<comment type="caution">
    <text evidence="7">The sequence shown here is derived from an EMBL/GenBank/DDBJ whole genome shotgun (WGS) entry which is preliminary data.</text>
</comment>
<keyword evidence="3" id="KW-0343">GTPase activation</keyword>
<dbReference type="Gene3D" id="1.10.472.80">
    <property type="entry name" value="Ypt/Rab-GAP domain of gyp1p, domain 3"/>
    <property type="match status" value="1"/>
</dbReference>
<sequence>GIIPPHHESHALVMKYRKEQYWDIHHALRVIRFINDSTPQVDVFLRIHQLESGKLPRNLAFPLVSLSPFISFCFNTNIVLRLWMLEYGQRKCFLPLTAEVTSCLPNYDKKHKGTPEFMEMCIQYLNIEDNRLLMHLKACAAVSKLPYDLWFKKCFAGCLPESSLQR</sequence>
<dbReference type="PANTHER" id="PTHR13530">
    <property type="entry name" value="TBC1 DOMAIN FAMILY MEMBER 7"/>
    <property type="match status" value="1"/>
</dbReference>
<dbReference type="InterPro" id="IPR043039">
    <property type="entry name" value="TBC1D7_dom2"/>
</dbReference>
<evidence type="ECO:0000313" key="7">
    <source>
        <dbReference type="EMBL" id="NXV87519.1"/>
    </source>
</evidence>
<keyword evidence="6" id="KW-0968">Cytoplasmic vesicle</keyword>
<evidence type="ECO:0000313" key="8">
    <source>
        <dbReference type="Proteomes" id="UP000535403"/>
    </source>
</evidence>
<dbReference type="GO" id="GO:0005096">
    <property type="term" value="F:GTPase activator activity"/>
    <property type="evidence" value="ECO:0007669"/>
    <property type="project" value="UniProtKB-KW"/>
</dbReference>
<dbReference type="Proteomes" id="UP000535403">
    <property type="component" value="Unassembled WGS sequence"/>
</dbReference>
<dbReference type="InterPro" id="IPR039842">
    <property type="entry name" value="TBC1D7"/>
</dbReference>
<dbReference type="PANTHER" id="PTHR13530:SF3">
    <property type="entry name" value="TBC1 DOMAIN FAMILY MEMBER 7"/>
    <property type="match status" value="1"/>
</dbReference>
<dbReference type="AlphaFoldDB" id="A0A7L3XIW6"/>
<dbReference type="GO" id="GO:0032007">
    <property type="term" value="P:negative regulation of TOR signaling"/>
    <property type="evidence" value="ECO:0007669"/>
    <property type="project" value="TreeGrafter"/>
</dbReference>
<accession>A0A7L3XIW6</accession>
<dbReference type="GO" id="GO:0012505">
    <property type="term" value="C:endomembrane system"/>
    <property type="evidence" value="ECO:0007669"/>
    <property type="project" value="UniProtKB-SubCell"/>
</dbReference>